<accession>A0A4Y3TQS6</accession>
<evidence type="ECO:0000256" key="4">
    <source>
        <dbReference type="ARBA" id="ARBA00023002"/>
    </source>
</evidence>
<gene>
    <name evidence="7" type="ORF">AOR01nite_26010</name>
</gene>
<organism evidence="7 8">
    <name type="scientific">Acetobacter orleanensis</name>
    <dbReference type="NCBI Taxonomy" id="104099"/>
    <lineage>
        <taxon>Bacteria</taxon>
        <taxon>Pseudomonadati</taxon>
        <taxon>Pseudomonadota</taxon>
        <taxon>Alphaproteobacteria</taxon>
        <taxon>Acetobacterales</taxon>
        <taxon>Acetobacteraceae</taxon>
        <taxon>Acetobacter</taxon>
    </lineage>
</organism>
<keyword evidence="3 5" id="KW-0288">FMN</keyword>
<dbReference type="NCBIfam" id="TIGR01755">
    <property type="entry name" value="flav_wrbA"/>
    <property type="match status" value="1"/>
</dbReference>
<keyword evidence="5" id="KW-0547">Nucleotide-binding</keyword>
<dbReference type="Proteomes" id="UP000317617">
    <property type="component" value="Unassembled WGS sequence"/>
</dbReference>
<dbReference type="STRING" id="104099.AD949_00905"/>
<proteinExistence type="inferred from homology"/>
<feature type="binding site" evidence="5">
    <location>
        <begin position="29"/>
        <end position="34"/>
    </location>
    <ligand>
        <name>FMN</name>
        <dbReference type="ChEBI" id="CHEBI:58210"/>
    </ligand>
</feature>
<dbReference type="NCBIfam" id="NF002999">
    <property type="entry name" value="PRK03767.1"/>
    <property type="match status" value="1"/>
</dbReference>
<comment type="catalytic activity">
    <reaction evidence="5">
        <text>a quinone + NADPH + H(+) = a quinol + NADP(+)</text>
        <dbReference type="Rhea" id="RHEA:46164"/>
        <dbReference type="ChEBI" id="CHEBI:15378"/>
        <dbReference type="ChEBI" id="CHEBI:24646"/>
        <dbReference type="ChEBI" id="CHEBI:57783"/>
        <dbReference type="ChEBI" id="CHEBI:58349"/>
        <dbReference type="ChEBI" id="CHEBI:132124"/>
        <dbReference type="EC" id="1.6.5.2"/>
    </reaction>
</comment>
<name>A0A4Y3TQS6_9PROT</name>
<feature type="binding site" evidence="5">
    <location>
        <begin position="97"/>
        <end position="99"/>
    </location>
    <ligand>
        <name>FMN</name>
        <dbReference type="ChEBI" id="CHEBI:58210"/>
    </ligand>
</feature>
<dbReference type="HAMAP" id="MF_01017">
    <property type="entry name" value="NQOR"/>
    <property type="match status" value="1"/>
</dbReference>
<evidence type="ECO:0000259" key="6">
    <source>
        <dbReference type="PROSITE" id="PS50902"/>
    </source>
</evidence>
<dbReference type="InterPro" id="IPR010089">
    <property type="entry name" value="Flavoprotein_WrbA-like"/>
</dbReference>
<dbReference type="PANTHER" id="PTHR30546">
    <property type="entry name" value="FLAVODOXIN-RELATED PROTEIN WRBA-RELATED"/>
    <property type="match status" value="1"/>
</dbReference>
<dbReference type="GO" id="GO:0050136">
    <property type="term" value="F:NADH dehydrogenase (quinone) (non-electrogenic) activity"/>
    <property type="evidence" value="ECO:0007669"/>
    <property type="project" value="RHEA"/>
</dbReference>
<dbReference type="GO" id="GO:0051287">
    <property type="term" value="F:NAD binding"/>
    <property type="evidence" value="ECO:0007669"/>
    <property type="project" value="UniProtKB-UniRule"/>
</dbReference>
<keyword evidence="5" id="KW-0521">NADP</keyword>
<feature type="domain" description="Flavodoxin-like" evidence="6">
    <location>
        <begin position="23"/>
        <end position="209"/>
    </location>
</feature>
<evidence type="ECO:0000313" key="7">
    <source>
        <dbReference type="EMBL" id="GEB84124.1"/>
    </source>
</evidence>
<comment type="catalytic activity">
    <reaction evidence="5">
        <text>a quinone + NADH + H(+) = a quinol + NAD(+)</text>
        <dbReference type="Rhea" id="RHEA:46160"/>
        <dbReference type="ChEBI" id="CHEBI:15378"/>
        <dbReference type="ChEBI" id="CHEBI:24646"/>
        <dbReference type="ChEBI" id="CHEBI:57540"/>
        <dbReference type="ChEBI" id="CHEBI:57945"/>
        <dbReference type="ChEBI" id="CHEBI:132124"/>
        <dbReference type="EC" id="1.6.5.2"/>
    </reaction>
</comment>
<keyword evidence="2 5" id="KW-0285">Flavoprotein</keyword>
<dbReference type="GO" id="GO:0010181">
    <property type="term" value="F:FMN binding"/>
    <property type="evidence" value="ECO:0007669"/>
    <property type="project" value="InterPro"/>
</dbReference>
<protein>
    <recommendedName>
        <fullName evidence="5">NAD(P)H dehydrogenase (quinone)</fullName>
        <ecNumber evidence="5">1.6.5.2</ecNumber>
    </recommendedName>
    <alternativeName>
        <fullName evidence="5">NAD(P)H:quinone oxidoreductase</fullName>
        <shortName evidence="5">NQO</shortName>
    </alternativeName>
</protein>
<feature type="binding site" evidence="5">
    <location>
        <position position="117"/>
    </location>
    <ligand>
        <name>substrate</name>
    </ligand>
</feature>
<comment type="similarity">
    <text evidence="1 5">Belongs to the WrbA family.</text>
</comment>
<dbReference type="Pfam" id="PF03358">
    <property type="entry name" value="FMN_red"/>
    <property type="match status" value="1"/>
</dbReference>
<dbReference type="AlphaFoldDB" id="A0A4Y3TQS6"/>
<comment type="caution">
    <text evidence="7">The sequence shown here is derived from an EMBL/GenBank/DDBJ whole genome shotgun (WGS) entry which is preliminary data.</text>
</comment>
<feature type="binding site" evidence="5">
    <location>
        <position position="153"/>
    </location>
    <ligand>
        <name>FMN</name>
        <dbReference type="ChEBI" id="CHEBI:58210"/>
    </ligand>
</feature>
<dbReference type="SUPFAM" id="SSF52218">
    <property type="entry name" value="Flavoproteins"/>
    <property type="match status" value="1"/>
</dbReference>
<comment type="caution">
    <text evidence="5">Lacks conserved residue(s) required for the propagation of feature annotation.</text>
</comment>
<keyword evidence="5" id="KW-0520">NAD</keyword>
<keyword evidence="8" id="KW-1185">Reference proteome</keyword>
<comment type="cofactor">
    <cofactor evidence="5">
        <name>FMN</name>
        <dbReference type="ChEBI" id="CHEBI:58210"/>
    </cofactor>
    <text evidence="5">Binds 1 FMN per monomer.</text>
</comment>
<dbReference type="GO" id="GO:0050660">
    <property type="term" value="F:flavin adenine dinucleotide binding"/>
    <property type="evidence" value="ECO:0007669"/>
    <property type="project" value="UniProtKB-UniRule"/>
</dbReference>
<dbReference type="Gene3D" id="3.40.50.360">
    <property type="match status" value="1"/>
</dbReference>
<evidence type="ECO:0000256" key="3">
    <source>
        <dbReference type="ARBA" id="ARBA00022643"/>
    </source>
</evidence>
<dbReference type="InterPro" id="IPR008254">
    <property type="entry name" value="Flavodoxin/NO_synth"/>
</dbReference>
<feature type="binding site" evidence="5">
    <location>
        <position position="31"/>
    </location>
    <ligand>
        <name>NAD(+)</name>
        <dbReference type="ChEBI" id="CHEBI:57540"/>
    </ligand>
</feature>
<dbReference type="InterPro" id="IPR029039">
    <property type="entry name" value="Flavoprotein-like_sf"/>
</dbReference>
<dbReference type="EC" id="1.6.5.2" evidence="5"/>
<evidence type="ECO:0000256" key="2">
    <source>
        <dbReference type="ARBA" id="ARBA00022630"/>
    </source>
</evidence>
<dbReference type="GO" id="GO:0016020">
    <property type="term" value="C:membrane"/>
    <property type="evidence" value="ECO:0007669"/>
    <property type="project" value="TreeGrafter"/>
</dbReference>
<dbReference type="InterPro" id="IPR005025">
    <property type="entry name" value="FMN_Rdtase-like_dom"/>
</dbReference>
<sequence length="217" mass="23147">MGFLNSLRKLFSSQTEEIKMPKVLVLYYSSYGHVETMANAVAEGVRAAGLEADVKRVPELVPEDVAKAHHFKTEQSAPIATTDELPNYDAIIIGAPTRFGRLPAQMANFWDQTGGLWLKGALIGKVGAVFTSTASQHGGQETTLYSLMSNLIHHGMIISGLPYSFQGQLKLDEVTGGSPYGATTIAAGDGSRQPSANELDGAKFLGQHVAGITKKLA</sequence>
<reference evidence="7 8" key="1">
    <citation type="submission" date="2019-06" db="EMBL/GenBank/DDBJ databases">
        <title>Whole genome shotgun sequence of Acetobacter orleanensis NBRC 13752.</title>
        <authorList>
            <person name="Hosoyama A."/>
            <person name="Uohara A."/>
            <person name="Ohji S."/>
            <person name="Ichikawa N."/>
        </authorList>
    </citation>
    <scope>NUCLEOTIDE SEQUENCE [LARGE SCALE GENOMIC DNA]</scope>
    <source>
        <strain evidence="7 8">NBRC 13752</strain>
    </source>
</reference>
<dbReference type="InterPro" id="IPR037513">
    <property type="entry name" value="NQO"/>
</dbReference>
<evidence type="ECO:0000256" key="1">
    <source>
        <dbReference type="ARBA" id="ARBA00006961"/>
    </source>
</evidence>
<evidence type="ECO:0000313" key="8">
    <source>
        <dbReference type="Proteomes" id="UP000317617"/>
    </source>
</evidence>
<dbReference type="FunFam" id="3.40.50.360:FF:000001">
    <property type="entry name" value="NAD(P)H dehydrogenase (Quinone) FQR1-like"/>
    <property type="match status" value="1"/>
</dbReference>
<evidence type="ECO:0000256" key="5">
    <source>
        <dbReference type="HAMAP-Rule" id="MF_01017"/>
    </source>
</evidence>
<dbReference type="EMBL" id="BJMU01000036">
    <property type="protein sequence ID" value="GEB84124.1"/>
    <property type="molecule type" value="Genomic_DNA"/>
</dbReference>
<keyword evidence="4 5" id="KW-0560">Oxidoreductase</keyword>
<dbReference type="PROSITE" id="PS50902">
    <property type="entry name" value="FLAVODOXIN_LIKE"/>
    <property type="match status" value="1"/>
</dbReference>
<dbReference type="PANTHER" id="PTHR30546:SF23">
    <property type="entry name" value="FLAVOPROTEIN-LIKE PROTEIN YCP4-RELATED"/>
    <property type="match status" value="1"/>
</dbReference>
<dbReference type="GO" id="GO:0050661">
    <property type="term" value="F:NADP binding"/>
    <property type="evidence" value="ECO:0007669"/>
    <property type="project" value="UniProtKB-UniRule"/>
</dbReference>
<dbReference type="GO" id="GO:0008753">
    <property type="term" value="F:NADPH dehydrogenase (quinone) activity"/>
    <property type="evidence" value="ECO:0007669"/>
    <property type="project" value="RHEA"/>
</dbReference>